<feature type="domain" description="Peptidoglycan binding-like" evidence="2">
    <location>
        <begin position="370"/>
        <end position="425"/>
    </location>
</feature>
<dbReference type="NCBIfam" id="TIGR02283">
    <property type="entry name" value="MltB_2"/>
    <property type="match status" value="1"/>
</dbReference>
<dbReference type="InterPro" id="IPR002477">
    <property type="entry name" value="Peptidoglycan-bd-like"/>
</dbReference>
<dbReference type="Gene3D" id="1.10.530.10">
    <property type="match status" value="1"/>
</dbReference>
<evidence type="ECO:0000313" key="5">
    <source>
        <dbReference type="Proteomes" id="UP001195903"/>
    </source>
</evidence>
<dbReference type="InterPro" id="IPR043426">
    <property type="entry name" value="MltB-like"/>
</dbReference>
<dbReference type="Pfam" id="PF13406">
    <property type="entry name" value="SLT_2"/>
    <property type="match status" value="1"/>
</dbReference>
<evidence type="ECO:0000256" key="1">
    <source>
        <dbReference type="SAM" id="MobiDB-lite"/>
    </source>
</evidence>
<evidence type="ECO:0000259" key="2">
    <source>
        <dbReference type="Pfam" id="PF01471"/>
    </source>
</evidence>
<keyword evidence="5" id="KW-1185">Reference proteome</keyword>
<feature type="region of interest" description="Disordered" evidence="1">
    <location>
        <begin position="15"/>
        <end position="34"/>
    </location>
</feature>
<dbReference type="InterPro" id="IPR036366">
    <property type="entry name" value="PGBDSf"/>
</dbReference>
<dbReference type="SUPFAM" id="SSF53955">
    <property type="entry name" value="Lysozyme-like"/>
    <property type="match status" value="1"/>
</dbReference>
<dbReference type="InterPro" id="IPR023346">
    <property type="entry name" value="Lysozyme-like_dom_sf"/>
</dbReference>
<feature type="domain" description="Transglycosylase SLT" evidence="3">
    <location>
        <begin position="60"/>
        <end position="350"/>
    </location>
</feature>
<dbReference type="Gene3D" id="1.10.8.350">
    <property type="entry name" value="Bacterial muramidase"/>
    <property type="match status" value="1"/>
</dbReference>
<dbReference type="EMBL" id="JAHEPS010000006">
    <property type="protein sequence ID" value="MBT1445851.1"/>
    <property type="molecule type" value="Genomic_DNA"/>
</dbReference>
<dbReference type="InterPro" id="IPR031304">
    <property type="entry name" value="SLT_2"/>
</dbReference>
<reference evidence="4 5" key="1">
    <citation type="submission" date="2021-05" db="EMBL/GenBank/DDBJ databases">
        <title>Shewanella sp. JM162201.</title>
        <authorList>
            <person name="Xu S."/>
            <person name="Li A."/>
        </authorList>
    </citation>
    <scope>NUCLEOTIDE SEQUENCE [LARGE SCALE GENOMIC DNA]</scope>
    <source>
        <strain evidence="4 5">JM162201</strain>
    </source>
</reference>
<protein>
    <submittedName>
        <fullName evidence="4">Lytic murein transglycosylase</fullName>
    </submittedName>
</protein>
<organism evidence="4 5">
    <name type="scientific">Shewanella jiangmenensis</name>
    <dbReference type="NCBI Taxonomy" id="2837387"/>
    <lineage>
        <taxon>Bacteria</taxon>
        <taxon>Pseudomonadati</taxon>
        <taxon>Pseudomonadota</taxon>
        <taxon>Gammaproteobacteria</taxon>
        <taxon>Alteromonadales</taxon>
        <taxon>Shewanellaceae</taxon>
        <taxon>Shewanella</taxon>
    </lineage>
</organism>
<dbReference type="InterPro" id="IPR011970">
    <property type="entry name" value="MltB_2"/>
</dbReference>
<comment type="caution">
    <text evidence="4">The sequence shown here is derived from an EMBL/GenBank/DDBJ whole genome shotgun (WGS) entry which is preliminary data.</text>
</comment>
<gene>
    <name evidence="4" type="ORF">KJI95_15195</name>
</gene>
<name>A0ABS5V5W8_9GAMM</name>
<dbReference type="Pfam" id="PF01471">
    <property type="entry name" value="PG_binding_1"/>
    <property type="match status" value="1"/>
</dbReference>
<sequence length="435" mass="46805">MLLLPVACSAVPEANSANPQSAQTAATSVGSSAQTNAKTTAGSVAATSVADDVAAVTQGFGECIAGITDKAHNAGISEARIAYLGKLKPVTRVIELDRSQPEFTQTFADYFNKRVTERRILEGQKLLKTHAALLDKIQKEYGVPAQYLLAFWGLETNFGSYKGKMPVLDSLATLACDKRRSQYFTQELLQALKLADKHDLPQSVMVGSWAGAMGHTQFMPTTYLDYAVDGDGDGRADLWGSTADALTSAANFLKSLGWQAEQRWGREVLLPANYDFTTLGRTNRRELGAWGELGVQLTNGQSLPAAPMSAALYLPAGHTGPAFLGYENFEVIQRWNRSEFYAIAVGHLADRIKGAPPLTVAPPLQPKRTRDGIKQMQSRLIELGFLTGDADGVVGSKTTAAVREFQRMNQLVPDGFADDATMKALGLDVAAISAN</sequence>
<dbReference type="Gene3D" id="1.10.101.10">
    <property type="entry name" value="PGBD-like superfamily/PGBD"/>
    <property type="match status" value="1"/>
</dbReference>
<dbReference type="Proteomes" id="UP001195903">
    <property type="component" value="Unassembled WGS sequence"/>
</dbReference>
<evidence type="ECO:0000259" key="3">
    <source>
        <dbReference type="Pfam" id="PF13406"/>
    </source>
</evidence>
<dbReference type="PANTHER" id="PTHR30163">
    <property type="entry name" value="MEMBRANE-BOUND LYTIC MUREIN TRANSGLYCOSYLASE B"/>
    <property type="match status" value="1"/>
</dbReference>
<proteinExistence type="predicted"/>
<dbReference type="InterPro" id="IPR036365">
    <property type="entry name" value="PGBD-like_sf"/>
</dbReference>
<evidence type="ECO:0000313" key="4">
    <source>
        <dbReference type="EMBL" id="MBT1445851.1"/>
    </source>
</evidence>
<accession>A0ABS5V5W8</accession>
<dbReference type="SUPFAM" id="SSF47090">
    <property type="entry name" value="PGBD-like"/>
    <property type="match status" value="1"/>
</dbReference>
<dbReference type="CDD" id="cd13399">
    <property type="entry name" value="Slt35-like"/>
    <property type="match status" value="1"/>
</dbReference>
<dbReference type="PANTHER" id="PTHR30163:SF8">
    <property type="entry name" value="LYTIC MUREIN TRANSGLYCOSYLASE"/>
    <property type="match status" value="1"/>
</dbReference>